<dbReference type="PROSITE" id="PS01081">
    <property type="entry name" value="HTH_TETR_1"/>
    <property type="match status" value="1"/>
</dbReference>
<evidence type="ECO:0000256" key="5">
    <source>
        <dbReference type="SAM" id="MobiDB-lite"/>
    </source>
</evidence>
<dbReference type="InterPro" id="IPR049445">
    <property type="entry name" value="TetR_SbtR-like_C"/>
</dbReference>
<protein>
    <submittedName>
        <fullName evidence="7">TetR/AcrR family transcriptional regulator</fullName>
    </submittedName>
</protein>
<dbReference type="Pfam" id="PF00440">
    <property type="entry name" value="TetR_N"/>
    <property type="match status" value="1"/>
</dbReference>
<keyword evidence="1" id="KW-0805">Transcription regulation</keyword>
<dbReference type="Pfam" id="PF21597">
    <property type="entry name" value="TetR_C_43"/>
    <property type="match status" value="1"/>
</dbReference>
<keyword evidence="3" id="KW-0804">Transcription</keyword>
<evidence type="ECO:0000256" key="3">
    <source>
        <dbReference type="ARBA" id="ARBA00023163"/>
    </source>
</evidence>
<dbReference type="Gene3D" id="1.10.357.10">
    <property type="entry name" value="Tetracycline Repressor, domain 2"/>
    <property type="match status" value="1"/>
</dbReference>
<dbReference type="SUPFAM" id="SSF48498">
    <property type="entry name" value="Tetracyclin repressor-like, C-terminal domain"/>
    <property type="match status" value="1"/>
</dbReference>
<dbReference type="PANTHER" id="PTHR30055:SF234">
    <property type="entry name" value="HTH-TYPE TRANSCRIPTIONAL REGULATOR BETI"/>
    <property type="match status" value="1"/>
</dbReference>
<evidence type="ECO:0000313" key="7">
    <source>
        <dbReference type="EMBL" id="GAA3810006.1"/>
    </source>
</evidence>
<keyword evidence="2 4" id="KW-0238">DNA-binding</keyword>
<reference evidence="8" key="1">
    <citation type="journal article" date="2019" name="Int. J. Syst. Evol. Microbiol.">
        <title>The Global Catalogue of Microorganisms (GCM) 10K type strain sequencing project: providing services to taxonomists for standard genome sequencing and annotation.</title>
        <authorList>
            <consortium name="The Broad Institute Genomics Platform"/>
            <consortium name="The Broad Institute Genome Sequencing Center for Infectious Disease"/>
            <person name="Wu L."/>
            <person name="Ma J."/>
        </authorList>
    </citation>
    <scope>NUCLEOTIDE SEQUENCE [LARGE SCALE GENOMIC DNA]</scope>
    <source>
        <strain evidence="8">JCM 16908</strain>
    </source>
</reference>
<evidence type="ECO:0000256" key="1">
    <source>
        <dbReference type="ARBA" id="ARBA00023015"/>
    </source>
</evidence>
<accession>A0ABP7I265</accession>
<keyword evidence="8" id="KW-1185">Reference proteome</keyword>
<comment type="caution">
    <text evidence="7">The sequence shown here is derived from an EMBL/GenBank/DDBJ whole genome shotgun (WGS) entry which is preliminary data.</text>
</comment>
<organism evidence="7 8">
    <name type="scientific">Sphaerisporangium flaviroseum</name>
    <dbReference type="NCBI Taxonomy" id="509199"/>
    <lineage>
        <taxon>Bacteria</taxon>
        <taxon>Bacillati</taxon>
        <taxon>Actinomycetota</taxon>
        <taxon>Actinomycetes</taxon>
        <taxon>Streptosporangiales</taxon>
        <taxon>Streptosporangiaceae</taxon>
        <taxon>Sphaerisporangium</taxon>
    </lineage>
</organism>
<feature type="domain" description="HTH tetR-type" evidence="6">
    <location>
        <begin position="32"/>
        <end position="91"/>
    </location>
</feature>
<dbReference type="EMBL" id="BAAAZR010000007">
    <property type="protein sequence ID" value="GAA3810006.1"/>
    <property type="molecule type" value="Genomic_DNA"/>
</dbReference>
<dbReference type="SUPFAM" id="SSF46689">
    <property type="entry name" value="Homeodomain-like"/>
    <property type="match status" value="1"/>
</dbReference>
<feature type="DNA-binding region" description="H-T-H motif" evidence="4">
    <location>
        <begin position="54"/>
        <end position="73"/>
    </location>
</feature>
<dbReference type="PRINTS" id="PR00455">
    <property type="entry name" value="HTHTETR"/>
</dbReference>
<feature type="region of interest" description="Disordered" evidence="5">
    <location>
        <begin position="1"/>
        <end position="32"/>
    </location>
</feature>
<dbReference type="InterPro" id="IPR050109">
    <property type="entry name" value="HTH-type_TetR-like_transc_reg"/>
</dbReference>
<dbReference type="InterPro" id="IPR023772">
    <property type="entry name" value="DNA-bd_HTH_TetR-type_CS"/>
</dbReference>
<dbReference type="InterPro" id="IPR001647">
    <property type="entry name" value="HTH_TetR"/>
</dbReference>
<evidence type="ECO:0000256" key="2">
    <source>
        <dbReference type="ARBA" id="ARBA00023125"/>
    </source>
</evidence>
<evidence type="ECO:0000259" key="6">
    <source>
        <dbReference type="PROSITE" id="PS50977"/>
    </source>
</evidence>
<dbReference type="InterPro" id="IPR036271">
    <property type="entry name" value="Tet_transcr_reg_TetR-rel_C_sf"/>
</dbReference>
<evidence type="ECO:0000313" key="8">
    <source>
        <dbReference type="Proteomes" id="UP001500888"/>
    </source>
</evidence>
<name>A0ABP7I265_9ACTN</name>
<dbReference type="PANTHER" id="PTHR30055">
    <property type="entry name" value="HTH-TYPE TRANSCRIPTIONAL REGULATOR RUTR"/>
    <property type="match status" value="1"/>
</dbReference>
<gene>
    <name evidence="7" type="ORF">GCM10022226_33000</name>
</gene>
<dbReference type="PROSITE" id="PS50977">
    <property type="entry name" value="HTH_TETR_2"/>
    <property type="match status" value="1"/>
</dbReference>
<dbReference type="RefSeq" id="WP_344939928.1">
    <property type="nucleotide sequence ID" value="NZ_BAAAZR010000007.1"/>
</dbReference>
<proteinExistence type="predicted"/>
<sequence length="224" mass="24147">MPQERHPGEPEPSATDDRPASRPVRRQRADGRRNQARLLEAAFAAFAEHGVSVSVREIARRAGVSTGTFSRHFPTKEELFKAVVLNRIEQLVQRADELAADNDPATAFFTFFAVLVEESTADHAVGDALSSAGFDIQAAASTANRDFGNALRGLLVRAQQAGAVRQDVDTADVKALVVGCLARERDGLDDAARQRMISIACHGLRACSRAETSEARGDSSHITP</sequence>
<dbReference type="Proteomes" id="UP001500888">
    <property type="component" value="Unassembled WGS sequence"/>
</dbReference>
<dbReference type="InterPro" id="IPR009057">
    <property type="entry name" value="Homeodomain-like_sf"/>
</dbReference>
<feature type="compositionally biased region" description="Basic and acidic residues" evidence="5">
    <location>
        <begin position="1"/>
        <end position="20"/>
    </location>
</feature>
<evidence type="ECO:0000256" key="4">
    <source>
        <dbReference type="PROSITE-ProRule" id="PRU00335"/>
    </source>
</evidence>